<reference evidence="4 5" key="1">
    <citation type="submission" date="2019-08" db="EMBL/GenBank/DDBJ databases">
        <title>Draft genome sequences of two oriental melons (Cucumis melo L. var makuwa).</title>
        <authorList>
            <person name="Kwon S.-Y."/>
        </authorList>
    </citation>
    <scope>NUCLEOTIDE SEQUENCE [LARGE SCALE GENOMIC DNA]</scope>
    <source>
        <strain evidence="5">cv. Chang Bougi</strain>
        <strain evidence="4">cv. SW 3</strain>
        <tissue evidence="2">Leaf</tissue>
    </source>
</reference>
<evidence type="ECO:0000313" key="5">
    <source>
        <dbReference type="Proteomes" id="UP000321947"/>
    </source>
</evidence>
<dbReference type="OrthoDB" id="644929at2759"/>
<feature type="compositionally biased region" description="Basic and acidic residues" evidence="1">
    <location>
        <begin position="123"/>
        <end position="133"/>
    </location>
</feature>
<dbReference type="Proteomes" id="UP000321947">
    <property type="component" value="Unassembled WGS sequence"/>
</dbReference>
<dbReference type="PANTHER" id="PTHR46250">
    <property type="entry name" value="MYB/SANT-LIKE DNA-BINDING DOMAIN PROTEIN-RELATED"/>
    <property type="match status" value="1"/>
</dbReference>
<organism evidence="2 4">
    <name type="scientific">Cucumis melo var. makuwa</name>
    <name type="common">Oriental melon</name>
    <dbReference type="NCBI Taxonomy" id="1194695"/>
    <lineage>
        <taxon>Eukaryota</taxon>
        <taxon>Viridiplantae</taxon>
        <taxon>Streptophyta</taxon>
        <taxon>Embryophyta</taxon>
        <taxon>Tracheophyta</taxon>
        <taxon>Spermatophyta</taxon>
        <taxon>Magnoliopsida</taxon>
        <taxon>eudicotyledons</taxon>
        <taxon>Gunneridae</taxon>
        <taxon>Pentapetalae</taxon>
        <taxon>rosids</taxon>
        <taxon>fabids</taxon>
        <taxon>Cucurbitales</taxon>
        <taxon>Cucurbitaceae</taxon>
        <taxon>Benincaseae</taxon>
        <taxon>Cucumis</taxon>
    </lineage>
</organism>
<feature type="region of interest" description="Disordered" evidence="1">
    <location>
        <begin position="123"/>
        <end position="161"/>
    </location>
</feature>
<dbReference type="EMBL" id="SSTE01021821">
    <property type="protein sequence ID" value="KAA0032141.1"/>
    <property type="molecule type" value="Genomic_DNA"/>
</dbReference>
<dbReference type="EMBL" id="SSTD01009294">
    <property type="protein sequence ID" value="TYK14386.1"/>
    <property type="molecule type" value="Genomic_DNA"/>
</dbReference>
<evidence type="ECO:0000313" key="3">
    <source>
        <dbReference type="EMBL" id="TYK14386.1"/>
    </source>
</evidence>
<protein>
    <submittedName>
        <fullName evidence="2">Retrotransposon protein</fullName>
    </submittedName>
</protein>
<evidence type="ECO:0000256" key="1">
    <source>
        <dbReference type="SAM" id="MobiDB-lite"/>
    </source>
</evidence>
<proteinExistence type="predicted"/>
<dbReference type="AlphaFoldDB" id="A0A5A7SRG8"/>
<accession>A0A5A7SRG8</accession>
<sequence length="161" mass="18372">MGNIKFMLKLRSNDKELEKDEGPAYSGFDWNDDAKCIIAKKEVFDNLVRSHPVTKGLLNKPFPYYDELTYVFGCARATGHFAETFANIRSNEPVGYEEFDMPNGNEEFPSMYSQGIDMFQEDVRASRSSHASEGRVGSSKSKRKRESQREGEIEVIHMALE</sequence>
<dbReference type="PANTHER" id="PTHR46250:SF18">
    <property type="entry name" value="MYB_SANT-LIKE DOMAIN-CONTAINING PROTEIN"/>
    <property type="match status" value="1"/>
</dbReference>
<comment type="caution">
    <text evidence="2">The sequence shown here is derived from an EMBL/GenBank/DDBJ whole genome shotgun (WGS) entry which is preliminary data.</text>
</comment>
<evidence type="ECO:0000313" key="4">
    <source>
        <dbReference type="Proteomes" id="UP000321393"/>
    </source>
</evidence>
<evidence type="ECO:0000313" key="2">
    <source>
        <dbReference type="EMBL" id="KAA0032141.1"/>
    </source>
</evidence>
<dbReference type="Proteomes" id="UP000321393">
    <property type="component" value="Unassembled WGS sequence"/>
</dbReference>
<name>A0A5A7SRG8_CUCMM</name>
<feature type="compositionally biased region" description="Basic and acidic residues" evidence="1">
    <location>
        <begin position="147"/>
        <end position="161"/>
    </location>
</feature>
<gene>
    <name evidence="3" type="ORF">E5676_scaffold186G00250</name>
    <name evidence="2" type="ORF">E6C27_scaffold452G00480</name>
</gene>